<evidence type="ECO:0000313" key="3">
    <source>
        <dbReference type="Proteomes" id="UP001066276"/>
    </source>
</evidence>
<comment type="caution">
    <text evidence="2">The sequence shown here is derived from an EMBL/GenBank/DDBJ whole genome shotgun (WGS) entry which is preliminary data.</text>
</comment>
<reference evidence="2" key="1">
    <citation type="journal article" date="2022" name="bioRxiv">
        <title>Sequencing and chromosome-scale assembly of the giantPleurodeles waltlgenome.</title>
        <authorList>
            <person name="Brown T."/>
            <person name="Elewa A."/>
            <person name="Iarovenko S."/>
            <person name="Subramanian E."/>
            <person name="Araus A.J."/>
            <person name="Petzold A."/>
            <person name="Susuki M."/>
            <person name="Suzuki K.-i.T."/>
            <person name="Hayashi T."/>
            <person name="Toyoda A."/>
            <person name="Oliveira C."/>
            <person name="Osipova E."/>
            <person name="Leigh N.D."/>
            <person name="Simon A."/>
            <person name="Yun M.H."/>
        </authorList>
    </citation>
    <scope>NUCLEOTIDE SEQUENCE</scope>
    <source>
        <strain evidence="2">20211129_DDA</strain>
        <tissue evidence="2">Liver</tissue>
    </source>
</reference>
<dbReference type="EMBL" id="JANPWB010000011">
    <property type="protein sequence ID" value="KAJ1126467.1"/>
    <property type="molecule type" value="Genomic_DNA"/>
</dbReference>
<dbReference type="AlphaFoldDB" id="A0AAV7PGY1"/>
<proteinExistence type="predicted"/>
<evidence type="ECO:0000256" key="1">
    <source>
        <dbReference type="SAM" id="MobiDB-lite"/>
    </source>
</evidence>
<protein>
    <submittedName>
        <fullName evidence="2">Uncharacterized protein</fullName>
    </submittedName>
</protein>
<keyword evidence="3" id="KW-1185">Reference proteome</keyword>
<evidence type="ECO:0000313" key="2">
    <source>
        <dbReference type="EMBL" id="KAJ1126467.1"/>
    </source>
</evidence>
<organism evidence="2 3">
    <name type="scientific">Pleurodeles waltl</name>
    <name type="common">Iberian ribbed newt</name>
    <dbReference type="NCBI Taxonomy" id="8319"/>
    <lineage>
        <taxon>Eukaryota</taxon>
        <taxon>Metazoa</taxon>
        <taxon>Chordata</taxon>
        <taxon>Craniata</taxon>
        <taxon>Vertebrata</taxon>
        <taxon>Euteleostomi</taxon>
        <taxon>Amphibia</taxon>
        <taxon>Batrachia</taxon>
        <taxon>Caudata</taxon>
        <taxon>Salamandroidea</taxon>
        <taxon>Salamandridae</taxon>
        <taxon>Pleurodelinae</taxon>
        <taxon>Pleurodeles</taxon>
    </lineage>
</organism>
<sequence length="86" mass="9777">MLPPGAAAAEPRVRPGSRKTRGPRKGSGRSQRSMLPPPEICGARARRGRAHRQRLPRVKCAHRTRPRRPHYLKSPTEAKFPWDRPN</sequence>
<gene>
    <name evidence="2" type="ORF">NDU88_004874</name>
</gene>
<accession>A0AAV7PGY1</accession>
<feature type="compositionally biased region" description="Basic residues" evidence="1">
    <location>
        <begin position="44"/>
        <end position="71"/>
    </location>
</feature>
<feature type="region of interest" description="Disordered" evidence="1">
    <location>
        <begin position="1"/>
        <end position="86"/>
    </location>
</feature>
<dbReference type="Proteomes" id="UP001066276">
    <property type="component" value="Chromosome 7"/>
</dbReference>
<name>A0AAV7PGY1_PLEWA</name>
<feature type="compositionally biased region" description="Basic residues" evidence="1">
    <location>
        <begin position="15"/>
        <end position="27"/>
    </location>
</feature>